<evidence type="ECO:0000313" key="20">
    <source>
        <dbReference type="Proteomes" id="UP000467841"/>
    </source>
</evidence>
<dbReference type="Gene3D" id="3.30.200.20">
    <property type="entry name" value="Phosphorylase Kinase, domain 1"/>
    <property type="match status" value="1"/>
</dbReference>
<dbReference type="Pfam" id="PF00069">
    <property type="entry name" value="Pkinase"/>
    <property type="match status" value="1"/>
</dbReference>
<dbReference type="SMART" id="SM00220">
    <property type="entry name" value="S_TKc"/>
    <property type="match status" value="1"/>
</dbReference>
<keyword evidence="3 13" id="KW-0723">Serine/threonine-protein kinase</keyword>
<dbReference type="GO" id="GO:0004674">
    <property type="term" value="F:protein serine/threonine kinase activity"/>
    <property type="evidence" value="ECO:0007669"/>
    <property type="project" value="UniProtKB-KW"/>
</dbReference>
<dbReference type="InterPro" id="IPR036426">
    <property type="entry name" value="Bulb-type_lectin_dom_sf"/>
</dbReference>
<keyword evidence="14" id="KW-0812">Transmembrane</keyword>
<keyword evidence="4 13" id="KW-0808">Transferase</keyword>
<keyword evidence="10" id="KW-0325">Glycoprotein</keyword>
<feature type="chain" id="PRO_5025557696" description="Receptor-like serine/threonine-protein kinase" evidence="15">
    <location>
        <begin position="27"/>
        <end position="815"/>
    </location>
</feature>
<dbReference type="InterPro" id="IPR008271">
    <property type="entry name" value="Ser/Thr_kinase_AS"/>
</dbReference>
<dbReference type="AlphaFoldDB" id="A0A6D2J7M1"/>
<dbReference type="GO" id="GO:0005886">
    <property type="term" value="C:plasma membrane"/>
    <property type="evidence" value="ECO:0007669"/>
    <property type="project" value="UniProtKB-SubCell"/>
</dbReference>
<reference evidence="19" key="1">
    <citation type="submission" date="2020-01" db="EMBL/GenBank/DDBJ databases">
        <authorList>
            <person name="Mishra B."/>
        </authorList>
    </citation>
    <scope>NUCLEOTIDE SEQUENCE [LARGE SCALE GENOMIC DNA]</scope>
</reference>
<evidence type="ECO:0000256" key="13">
    <source>
        <dbReference type="PIRNR" id="PIRNR000641"/>
    </source>
</evidence>
<feature type="domain" description="Protein kinase" evidence="16">
    <location>
        <begin position="500"/>
        <end position="775"/>
    </location>
</feature>
<dbReference type="CDD" id="cd14066">
    <property type="entry name" value="STKc_IRAK"/>
    <property type="match status" value="1"/>
</dbReference>
<evidence type="ECO:0000256" key="6">
    <source>
        <dbReference type="ARBA" id="ARBA00022741"/>
    </source>
</evidence>
<evidence type="ECO:0000256" key="15">
    <source>
        <dbReference type="SAM" id="SignalP"/>
    </source>
</evidence>
<evidence type="ECO:0000256" key="7">
    <source>
        <dbReference type="ARBA" id="ARBA00022777"/>
    </source>
</evidence>
<dbReference type="Pfam" id="PF08276">
    <property type="entry name" value="PAN_2"/>
    <property type="match status" value="1"/>
</dbReference>
<dbReference type="PROSITE" id="PS50011">
    <property type="entry name" value="PROTEIN_KINASE_DOM"/>
    <property type="match status" value="1"/>
</dbReference>
<feature type="domain" description="Apple" evidence="18">
    <location>
        <begin position="333"/>
        <end position="415"/>
    </location>
</feature>
<keyword evidence="20" id="KW-1185">Reference proteome</keyword>
<evidence type="ECO:0000256" key="5">
    <source>
        <dbReference type="ARBA" id="ARBA00022729"/>
    </source>
</evidence>
<dbReference type="EC" id="2.7.11.1" evidence="13"/>
<dbReference type="SMART" id="SM00473">
    <property type="entry name" value="PAN_AP"/>
    <property type="match status" value="1"/>
</dbReference>
<evidence type="ECO:0000256" key="8">
    <source>
        <dbReference type="ARBA" id="ARBA00022840"/>
    </source>
</evidence>
<dbReference type="OrthoDB" id="1091030at2759"/>
<dbReference type="CDD" id="cd00028">
    <property type="entry name" value="B_lectin"/>
    <property type="match status" value="1"/>
</dbReference>
<dbReference type="InterPro" id="IPR000858">
    <property type="entry name" value="S_locus_glycoprot_dom"/>
</dbReference>
<feature type="domain" description="Bulb-type lectin" evidence="17">
    <location>
        <begin position="20"/>
        <end position="148"/>
    </location>
</feature>
<evidence type="ECO:0000256" key="12">
    <source>
        <dbReference type="ARBA" id="ARBA00048679"/>
    </source>
</evidence>
<evidence type="ECO:0000259" key="17">
    <source>
        <dbReference type="PROSITE" id="PS50927"/>
    </source>
</evidence>
<keyword evidence="14" id="KW-1133">Transmembrane helix</keyword>
<feature type="transmembrane region" description="Helical" evidence="14">
    <location>
        <begin position="428"/>
        <end position="451"/>
    </location>
</feature>
<keyword evidence="8 13" id="KW-0067">ATP-binding</keyword>
<feature type="signal peptide" evidence="15">
    <location>
        <begin position="1"/>
        <end position="26"/>
    </location>
</feature>
<evidence type="ECO:0000256" key="14">
    <source>
        <dbReference type="SAM" id="Phobius"/>
    </source>
</evidence>
<keyword evidence="9" id="KW-1015">Disulfide bond</keyword>
<dbReference type="Pfam" id="PF00954">
    <property type="entry name" value="S_locus_glycop"/>
    <property type="match status" value="1"/>
</dbReference>
<dbReference type="PANTHER" id="PTHR27002:SF956">
    <property type="entry name" value="PROTEIN KINASE DOMAIN-CONTAINING PROTEIN"/>
    <property type="match status" value="1"/>
</dbReference>
<organism evidence="19 20">
    <name type="scientific">Microthlaspi erraticum</name>
    <dbReference type="NCBI Taxonomy" id="1685480"/>
    <lineage>
        <taxon>Eukaryota</taxon>
        <taxon>Viridiplantae</taxon>
        <taxon>Streptophyta</taxon>
        <taxon>Embryophyta</taxon>
        <taxon>Tracheophyta</taxon>
        <taxon>Spermatophyta</taxon>
        <taxon>Magnoliopsida</taxon>
        <taxon>eudicotyledons</taxon>
        <taxon>Gunneridae</taxon>
        <taxon>Pentapetalae</taxon>
        <taxon>rosids</taxon>
        <taxon>malvids</taxon>
        <taxon>Brassicales</taxon>
        <taxon>Brassicaceae</taxon>
        <taxon>Coluteocarpeae</taxon>
        <taxon>Microthlaspi</taxon>
    </lineage>
</organism>
<keyword evidence="2" id="KW-1003">Cell membrane</keyword>
<dbReference type="FunFam" id="1.10.510.10:FF:000060">
    <property type="entry name" value="G-type lectin S-receptor-like serine/threonine-protein kinase"/>
    <property type="match status" value="1"/>
</dbReference>
<dbReference type="PIRSF" id="PIRSF000641">
    <property type="entry name" value="SRK"/>
    <property type="match status" value="1"/>
</dbReference>
<dbReference type="Pfam" id="PF01453">
    <property type="entry name" value="B_lectin"/>
    <property type="match status" value="1"/>
</dbReference>
<dbReference type="SUPFAM" id="SSF51110">
    <property type="entry name" value="alpha-D-mannose-specific plant lectins"/>
    <property type="match status" value="1"/>
</dbReference>
<dbReference type="GO" id="GO:0048544">
    <property type="term" value="P:recognition of pollen"/>
    <property type="evidence" value="ECO:0007669"/>
    <property type="project" value="InterPro"/>
</dbReference>
<dbReference type="EMBL" id="CACVBM020001162">
    <property type="protein sequence ID" value="CAA7035964.1"/>
    <property type="molecule type" value="Genomic_DNA"/>
</dbReference>
<evidence type="ECO:0000256" key="3">
    <source>
        <dbReference type="ARBA" id="ARBA00022527"/>
    </source>
</evidence>
<evidence type="ECO:0000259" key="18">
    <source>
        <dbReference type="PROSITE" id="PS50948"/>
    </source>
</evidence>
<sequence>MASVHHLDHHHSYAFVFLSFLISTSSSTLSSTGRHVRLSANKGTIVSPGDGFELGLFRGASDLWYLGTWHTKGERRPFWVANRDNPLFSPSAILEISNSNLVLRDQPGGSVWSTGNLSSRAELEAELLYNGNFVLREANDTDRILWQSFDFPTDTLLPGMKLGWDRKINPERSLSSWRDYNDPTTGYFLYGVRLGNLHELFIWNIGGYRPGPWYRSDVVTEMSYGAINIIDEEDEYTISYAITNSSFPWMIRLTQEGDLWKFQWDPTSREWKVSPQAPTAECDYYSKCGPDSYCDVKEAQICSCIQGFRPVDQQAWQVKDFTLGCERKRPLTCNEDVFLNLTSKMNMPDSKRTIAVPEIGLEECHKRCLANCNCTAVSYTDTYKPSGGWGCVMWTGKLVDLRSMEQGQDLYVKIASPDLGGKNKMTKLTFGLAAGISVLLLLSFILLCLWIRKKKRAREIKQAAARPRINQQDHLPYSLDSETGTTSMDFDTISTATQNFSDSAKLGRESLSFSLSVLDGQEIAVKRLTKTTRQGIDDEFTNEVRLIARLQHVNLVRLVGFCVTEHDKLLVYEFLPNSSLDTYIFDPTRSPMLDWATRFNITNGIARGLSYLHHDSRVRIIHLDLKPGNVLLDQDMTPKISDFGLAKILARDVTEARSTAVVGTFGYVSPEYMNHKVCSVKSDVFSFGVMLLEIVSGKKKSKFPSLNDGDDFLIHVWSHFTQGKGLEIVDPVLKDSSSSFRADQALKCVQIGLLCVQELPEDRPTMSSVVLMLEIQNVDIPQPKSPVETASSSSSTTDRESFTVAQITMSAIQAR</sequence>
<keyword evidence="6 13" id="KW-0547">Nucleotide-binding</keyword>
<evidence type="ECO:0000256" key="2">
    <source>
        <dbReference type="ARBA" id="ARBA00022475"/>
    </source>
</evidence>
<evidence type="ECO:0000256" key="4">
    <source>
        <dbReference type="ARBA" id="ARBA00022679"/>
    </source>
</evidence>
<comment type="subcellular location">
    <subcellularLocation>
        <location evidence="1">Cell membrane</location>
        <topology evidence="1">Single-pass type I membrane protein</topology>
    </subcellularLocation>
</comment>
<dbReference type="PROSITE" id="PS50948">
    <property type="entry name" value="PAN"/>
    <property type="match status" value="1"/>
</dbReference>
<dbReference type="PROSITE" id="PS50927">
    <property type="entry name" value="BULB_LECTIN"/>
    <property type="match status" value="1"/>
</dbReference>
<dbReference type="SMART" id="SM00108">
    <property type="entry name" value="B_lectin"/>
    <property type="match status" value="1"/>
</dbReference>
<gene>
    <name evidence="19" type="ORF">MERR_LOCUS23199</name>
</gene>
<dbReference type="InterPro" id="IPR001480">
    <property type="entry name" value="Bulb-type_lectin_dom"/>
</dbReference>
<comment type="catalytic activity">
    <reaction evidence="11 13">
        <text>L-threonyl-[protein] + ATP = O-phospho-L-threonyl-[protein] + ADP + H(+)</text>
        <dbReference type="Rhea" id="RHEA:46608"/>
        <dbReference type="Rhea" id="RHEA-COMP:11060"/>
        <dbReference type="Rhea" id="RHEA-COMP:11605"/>
        <dbReference type="ChEBI" id="CHEBI:15378"/>
        <dbReference type="ChEBI" id="CHEBI:30013"/>
        <dbReference type="ChEBI" id="CHEBI:30616"/>
        <dbReference type="ChEBI" id="CHEBI:61977"/>
        <dbReference type="ChEBI" id="CHEBI:456216"/>
        <dbReference type="EC" id="2.7.11.1"/>
    </reaction>
</comment>
<dbReference type="PANTHER" id="PTHR27002">
    <property type="entry name" value="RECEPTOR-LIKE SERINE/THREONINE-PROTEIN KINASE SD1-8"/>
    <property type="match status" value="1"/>
</dbReference>
<evidence type="ECO:0000313" key="19">
    <source>
        <dbReference type="EMBL" id="CAA7035964.1"/>
    </source>
</evidence>
<comment type="catalytic activity">
    <reaction evidence="12 13">
        <text>L-seryl-[protein] + ATP = O-phospho-L-seryl-[protein] + ADP + H(+)</text>
        <dbReference type="Rhea" id="RHEA:17989"/>
        <dbReference type="Rhea" id="RHEA-COMP:9863"/>
        <dbReference type="Rhea" id="RHEA-COMP:11604"/>
        <dbReference type="ChEBI" id="CHEBI:15378"/>
        <dbReference type="ChEBI" id="CHEBI:29999"/>
        <dbReference type="ChEBI" id="CHEBI:30616"/>
        <dbReference type="ChEBI" id="CHEBI:83421"/>
        <dbReference type="ChEBI" id="CHEBI:456216"/>
        <dbReference type="EC" id="2.7.11.1"/>
    </reaction>
</comment>
<accession>A0A6D2J7M1</accession>
<dbReference type="InterPro" id="IPR011009">
    <property type="entry name" value="Kinase-like_dom_sf"/>
</dbReference>
<dbReference type="Proteomes" id="UP000467841">
    <property type="component" value="Unassembled WGS sequence"/>
</dbReference>
<dbReference type="Gene3D" id="2.90.10.10">
    <property type="entry name" value="Bulb-type lectin domain"/>
    <property type="match status" value="1"/>
</dbReference>
<evidence type="ECO:0000256" key="9">
    <source>
        <dbReference type="ARBA" id="ARBA00023157"/>
    </source>
</evidence>
<keyword evidence="7 13" id="KW-0418">Kinase</keyword>
<evidence type="ECO:0000256" key="1">
    <source>
        <dbReference type="ARBA" id="ARBA00004251"/>
    </source>
</evidence>
<dbReference type="PROSITE" id="PS00108">
    <property type="entry name" value="PROTEIN_KINASE_ST"/>
    <property type="match status" value="1"/>
</dbReference>
<dbReference type="Gene3D" id="1.10.510.10">
    <property type="entry name" value="Transferase(Phosphotransferase) domain 1"/>
    <property type="match status" value="1"/>
</dbReference>
<comment type="similarity">
    <text evidence="13">Belongs to the protein kinase superfamily. Ser/Thr protein kinase family.</text>
</comment>
<evidence type="ECO:0000256" key="11">
    <source>
        <dbReference type="ARBA" id="ARBA00047899"/>
    </source>
</evidence>
<dbReference type="InterPro" id="IPR003609">
    <property type="entry name" value="Pan_app"/>
</dbReference>
<keyword evidence="5 15" id="KW-0732">Signal</keyword>
<dbReference type="SUPFAM" id="SSF56112">
    <property type="entry name" value="Protein kinase-like (PK-like)"/>
    <property type="match status" value="1"/>
</dbReference>
<name>A0A6D2J7M1_9BRAS</name>
<dbReference type="GO" id="GO:0005524">
    <property type="term" value="F:ATP binding"/>
    <property type="evidence" value="ECO:0007669"/>
    <property type="project" value="UniProtKB-KW"/>
</dbReference>
<evidence type="ECO:0000259" key="16">
    <source>
        <dbReference type="PROSITE" id="PS50011"/>
    </source>
</evidence>
<proteinExistence type="inferred from homology"/>
<comment type="caution">
    <text evidence="19">The sequence shown here is derived from an EMBL/GenBank/DDBJ whole genome shotgun (WGS) entry which is preliminary data.</text>
</comment>
<dbReference type="InterPro" id="IPR000719">
    <property type="entry name" value="Prot_kinase_dom"/>
</dbReference>
<evidence type="ECO:0000256" key="10">
    <source>
        <dbReference type="ARBA" id="ARBA00023180"/>
    </source>
</evidence>
<protein>
    <recommendedName>
        <fullName evidence="13">Receptor-like serine/threonine-protein kinase</fullName>
        <ecNumber evidence="13">2.7.11.1</ecNumber>
    </recommendedName>
</protein>
<keyword evidence="14" id="KW-0472">Membrane</keyword>
<dbReference type="CDD" id="cd01098">
    <property type="entry name" value="PAN_AP_plant"/>
    <property type="match status" value="1"/>
</dbReference>
<dbReference type="InterPro" id="IPR024171">
    <property type="entry name" value="SRK-like_kinase"/>
</dbReference>